<dbReference type="AlphaFoldDB" id="K4BGD9"/>
<dbReference type="InterPro" id="IPR012337">
    <property type="entry name" value="RNaseH-like_sf"/>
</dbReference>
<dbReference type="InterPro" id="IPR052035">
    <property type="entry name" value="ZnF_BED_domain_contain"/>
</dbReference>
<feature type="domain" description="HAT C-terminal dimerisation" evidence="1">
    <location>
        <begin position="107"/>
        <end position="142"/>
    </location>
</feature>
<protein>
    <recommendedName>
        <fullName evidence="1">HAT C-terminal dimerisation domain-containing protein</fullName>
    </recommendedName>
</protein>
<dbReference type="PhylomeDB" id="K4BGD9"/>
<dbReference type="InterPro" id="IPR008906">
    <property type="entry name" value="HATC_C_dom"/>
</dbReference>
<proteinExistence type="predicted"/>
<dbReference type="Pfam" id="PF05699">
    <property type="entry name" value="Dimer_Tnp_hAT"/>
    <property type="match status" value="1"/>
</dbReference>
<dbReference type="Gramene" id="Solyc03g046290.1.1">
    <property type="protein sequence ID" value="Solyc03g046290.1.1"/>
    <property type="gene ID" value="Solyc03g046290.1"/>
</dbReference>
<reference evidence="2" key="2">
    <citation type="submission" date="2015-06" db="UniProtKB">
        <authorList>
            <consortium name="EnsemblPlants"/>
        </authorList>
    </citation>
    <scope>IDENTIFICATION</scope>
    <source>
        <strain evidence="2">cv. Heinz 1706</strain>
    </source>
</reference>
<organism evidence="2">
    <name type="scientific">Solanum lycopersicum</name>
    <name type="common">Tomato</name>
    <name type="synonym">Lycopersicon esculentum</name>
    <dbReference type="NCBI Taxonomy" id="4081"/>
    <lineage>
        <taxon>Eukaryota</taxon>
        <taxon>Viridiplantae</taxon>
        <taxon>Streptophyta</taxon>
        <taxon>Embryophyta</taxon>
        <taxon>Tracheophyta</taxon>
        <taxon>Spermatophyta</taxon>
        <taxon>Magnoliopsida</taxon>
        <taxon>eudicotyledons</taxon>
        <taxon>Gunneridae</taxon>
        <taxon>Pentapetalae</taxon>
        <taxon>asterids</taxon>
        <taxon>lamiids</taxon>
        <taxon>Solanales</taxon>
        <taxon>Solanaceae</taxon>
        <taxon>Solanoideae</taxon>
        <taxon>Solaneae</taxon>
        <taxon>Solanum</taxon>
        <taxon>Solanum subgen. Lycopersicon</taxon>
    </lineage>
</organism>
<evidence type="ECO:0000259" key="1">
    <source>
        <dbReference type="Pfam" id="PF05699"/>
    </source>
</evidence>
<dbReference type="HOGENOM" id="CLU_1484449_0_0_1"/>
<dbReference type="Proteomes" id="UP000004994">
    <property type="component" value="Chromosome 3"/>
</dbReference>
<keyword evidence="3" id="KW-1185">Reference proteome</keyword>
<evidence type="ECO:0000313" key="3">
    <source>
        <dbReference type="Proteomes" id="UP000004994"/>
    </source>
</evidence>
<dbReference type="GO" id="GO:0046983">
    <property type="term" value="F:protein dimerization activity"/>
    <property type="evidence" value="ECO:0007669"/>
    <property type="project" value="InterPro"/>
</dbReference>
<dbReference type="EnsemblPlants" id="Solyc03g046290.1.1">
    <property type="protein sequence ID" value="Solyc03g046290.1.1"/>
    <property type="gene ID" value="Solyc03g046290.1"/>
</dbReference>
<dbReference type="PANTHER" id="PTHR46481">
    <property type="entry name" value="ZINC FINGER BED DOMAIN-CONTAINING PROTEIN 4"/>
    <property type="match status" value="1"/>
</dbReference>
<sequence length="182" mass="21097">MVDAAIGKIIESFKYMKNSEVRLEKFSECLSNLRLPCSKKLRQEVPIQWNSTYQMIESALLYQLTYIYYDLVDPSFRYGLFKDEWKKVEIVATFLGHSMISPLYFADASDNKLRYTELLSMARDCLSVPITTIAFESAFSAEVVPLESFKVLFFVQMLRRNYVLGIVFVDKKINLSSLVSFV</sequence>
<dbReference type="SUPFAM" id="SSF53098">
    <property type="entry name" value="Ribonuclease H-like"/>
    <property type="match status" value="1"/>
</dbReference>
<reference evidence="2" key="1">
    <citation type="journal article" date="2012" name="Nature">
        <title>The tomato genome sequence provides insights into fleshy fruit evolution.</title>
        <authorList>
            <consortium name="Tomato Genome Consortium"/>
        </authorList>
    </citation>
    <scope>NUCLEOTIDE SEQUENCE [LARGE SCALE GENOMIC DNA]</scope>
    <source>
        <strain evidence="2">cv. Heinz 1706</strain>
    </source>
</reference>
<dbReference type="PANTHER" id="PTHR46481:SF6">
    <property type="entry name" value="ZINC FINGER BED DOMAIN-CONTAINING PROTEIN RICESLEEPER 2-LIKE"/>
    <property type="match status" value="1"/>
</dbReference>
<dbReference type="InParanoid" id="K4BGD9"/>
<dbReference type="PaxDb" id="4081-Solyc03g046290.1.1"/>
<name>K4BGD9_SOLLC</name>
<evidence type="ECO:0000313" key="2">
    <source>
        <dbReference type="EnsemblPlants" id="Solyc03g046290.1.1"/>
    </source>
</evidence>
<accession>K4BGD9</accession>